<evidence type="ECO:0000256" key="1">
    <source>
        <dbReference type="SAM" id="MobiDB-lite"/>
    </source>
</evidence>
<evidence type="ECO:0000259" key="3">
    <source>
        <dbReference type="Pfam" id="PF20153"/>
    </source>
</evidence>
<evidence type="ECO:0000256" key="2">
    <source>
        <dbReference type="SAM" id="Phobius"/>
    </source>
</evidence>
<keyword evidence="2" id="KW-0472">Membrane</keyword>
<proteinExistence type="predicted"/>
<dbReference type="OrthoDB" id="3221808at2759"/>
<gene>
    <name evidence="4" type="ORF">GALMADRAFT_259119</name>
</gene>
<keyword evidence="2" id="KW-0812">Transmembrane</keyword>
<feature type="region of interest" description="Disordered" evidence="1">
    <location>
        <begin position="752"/>
        <end position="799"/>
    </location>
</feature>
<dbReference type="AlphaFoldDB" id="A0A067S9H0"/>
<feature type="transmembrane region" description="Helical" evidence="2">
    <location>
        <begin position="184"/>
        <end position="212"/>
    </location>
</feature>
<feature type="transmembrane region" description="Helical" evidence="2">
    <location>
        <begin position="132"/>
        <end position="155"/>
    </location>
</feature>
<organism evidence="4 5">
    <name type="scientific">Galerina marginata (strain CBS 339.88)</name>
    <dbReference type="NCBI Taxonomy" id="685588"/>
    <lineage>
        <taxon>Eukaryota</taxon>
        <taxon>Fungi</taxon>
        <taxon>Dikarya</taxon>
        <taxon>Basidiomycota</taxon>
        <taxon>Agaricomycotina</taxon>
        <taxon>Agaricomycetes</taxon>
        <taxon>Agaricomycetidae</taxon>
        <taxon>Agaricales</taxon>
        <taxon>Agaricineae</taxon>
        <taxon>Strophariaceae</taxon>
        <taxon>Galerina</taxon>
    </lineage>
</organism>
<name>A0A067S9H0_GALM3</name>
<feature type="compositionally biased region" description="Polar residues" evidence="1">
    <location>
        <begin position="757"/>
        <end position="779"/>
    </location>
</feature>
<dbReference type="Proteomes" id="UP000027222">
    <property type="component" value="Unassembled WGS sequence"/>
</dbReference>
<dbReference type="HOGENOM" id="CLU_018402_0_0_1"/>
<feature type="transmembrane region" description="Helical" evidence="2">
    <location>
        <begin position="224"/>
        <end position="249"/>
    </location>
</feature>
<accession>A0A067S9H0</accession>
<reference evidence="5" key="1">
    <citation type="journal article" date="2014" name="Proc. Natl. Acad. Sci. U.S.A.">
        <title>Extensive sampling of basidiomycete genomes demonstrates inadequacy of the white-rot/brown-rot paradigm for wood decay fungi.</title>
        <authorList>
            <person name="Riley R."/>
            <person name="Salamov A.A."/>
            <person name="Brown D.W."/>
            <person name="Nagy L.G."/>
            <person name="Floudas D."/>
            <person name="Held B.W."/>
            <person name="Levasseur A."/>
            <person name="Lombard V."/>
            <person name="Morin E."/>
            <person name="Otillar R."/>
            <person name="Lindquist E.A."/>
            <person name="Sun H."/>
            <person name="LaButti K.M."/>
            <person name="Schmutz J."/>
            <person name="Jabbour D."/>
            <person name="Luo H."/>
            <person name="Baker S.E."/>
            <person name="Pisabarro A.G."/>
            <person name="Walton J.D."/>
            <person name="Blanchette R.A."/>
            <person name="Henrissat B."/>
            <person name="Martin F."/>
            <person name="Cullen D."/>
            <person name="Hibbett D.S."/>
            <person name="Grigoriev I.V."/>
        </authorList>
    </citation>
    <scope>NUCLEOTIDE SEQUENCE [LARGE SCALE GENOMIC DNA]</scope>
    <source>
        <strain evidence="5">CBS 339.88</strain>
    </source>
</reference>
<keyword evidence="2" id="KW-1133">Transmembrane helix</keyword>
<dbReference type="Pfam" id="PF20153">
    <property type="entry name" value="DUF6535"/>
    <property type="match status" value="1"/>
</dbReference>
<dbReference type="EMBL" id="KL142422">
    <property type="protein sequence ID" value="KDR66602.1"/>
    <property type="molecule type" value="Genomic_DNA"/>
</dbReference>
<evidence type="ECO:0000313" key="5">
    <source>
        <dbReference type="Proteomes" id="UP000027222"/>
    </source>
</evidence>
<feature type="domain" description="DUF6535" evidence="3">
    <location>
        <begin position="39"/>
        <end position="212"/>
    </location>
</feature>
<keyword evidence="5" id="KW-1185">Reference proteome</keyword>
<evidence type="ECO:0000313" key="4">
    <source>
        <dbReference type="EMBL" id="KDR66602.1"/>
    </source>
</evidence>
<protein>
    <recommendedName>
        <fullName evidence="3">DUF6535 domain-containing protein</fullName>
    </recommendedName>
</protein>
<sequence>MAEHEQVPQQKKKTPKVWNVYDADFEFTYAPPKPDGDPWDVLLKPRMDEDIIRCQAWKEEVNNLLIFAGLFSAVVTAFVVESYKTLQPDPNSTVVDLLSRMATRLDNPLDEVSPITSIASFSPSSSSIRVNILWFLSLILSLTTVLVGIITLQWLREYQSYPGLTPKQSLAVFQMRSEGMEKWYVWKIFTALPLLLQAALALFLIGVVDFLLTLDNKVAIPISVVIGLILLFLLATTALPTLQGLYLYLPFLFVRDLSEVPSQCPYKSPQSHVFRAFFSFSFHLFDRFTPALRYAIQYPYSVFTPTVQFLAGLFRFTPGDIEEQDNSTQAGQIYRETAIHEHQPTKDHHVIPQLLPTWTANTWVAFDSDWLLLRDACANGLHDQSSGLNTHRLDSRNYLPLFDSVQAIQEAVRRANLSHTDPLHVFAIYDTFSELSKLILEWPYSSSDERESHRPNRFFYGLWKGSESLDYEDEYQLINHGWWANMKRLHCQNMKLFVTSNNSIFYTPAESLSMHVIELDILLANRWSEGLRNRLPSNSSHPLPHYLQFNYSLLMNETHYWQYSHVLMKFFKYAAKKNLQIGPDFLLAHHGVARFLDYSAWVTLCAEENSVLHPTSDTAVGEEIDLREAYRPILIFIRKKLNDSISSAAPVNPDDAVPPVMSYFFYISAIYMRSLMKFRKMKYWKLSVEAKHWLDNTVNIVLPTMRQYKEKISGVNSFLEDQFAGEEFLLPTYSYVVRFSKEWWATVLNDELPPRTETPSAEEGSQPQLTVAETSNSHTDPAETFEGDEGNQAVGTSIANGVVMSVD</sequence>
<dbReference type="InterPro" id="IPR045338">
    <property type="entry name" value="DUF6535"/>
</dbReference>